<reference evidence="3" key="1">
    <citation type="submission" date="2019-05" db="EMBL/GenBank/DDBJ databases">
        <authorList>
            <person name="Piombo E."/>
        </authorList>
    </citation>
    <scope>NUCLEOTIDE SEQUENCE</scope>
    <source>
        <strain evidence="3">C2S</strain>
    </source>
</reference>
<feature type="region of interest" description="Disordered" evidence="2">
    <location>
        <begin position="582"/>
        <end position="609"/>
    </location>
</feature>
<dbReference type="AlphaFoldDB" id="A0A9Q9RTI5"/>
<feature type="compositionally biased region" description="Polar residues" evidence="2">
    <location>
        <begin position="549"/>
        <end position="559"/>
    </location>
</feature>
<feature type="region of interest" description="Disordered" evidence="2">
    <location>
        <begin position="639"/>
        <end position="738"/>
    </location>
</feature>
<proteinExistence type="predicted"/>
<dbReference type="Proteomes" id="UP000760494">
    <property type="component" value="Unassembled WGS sequence"/>
</dbReference>
<feature type="region of interest" description="Disordered" evidence="2">
    <location>
        <begin position="400"/>
        <end position="445"/>
    </location>
</feature>
<gene>
    <name evidence="3" type="ORF">C2S_1799</name>
</gene>
<feature type="compositionally biased region" description="Polar residues" evidence="2">
    <location>
        <begin position="678"/>
        <end position="701"/>
    </location>
</feature>
<name>A0A9Q9RTI5_FUSFU</name>
<feature type="compositionally biased region" description="Polar residues" evidence="2">
    <location>
        <begin position="719"/>
        <end position="738"/>
    </location>
</feature>
<feature type="coiled-coil region" evidence="1">
    <location>
        <begin position="460"/>
        <end position="487"/>
    </location>
</feature>
<evidence type="ECO:0000313" key="4">
    <source>
        <dbReference type="Proteomes" id="UP000760494"/>
    </source>
</evidence>
<organism evidence="3 4">
    <name type="scientific">Fusarium fujikuroi</name>
    <name type="common">Bakanae and foot rot disease fungus</name>
    <name type="synonym">Gibberella fujikuroi</name>
    <dbReference type="NCBI Taxonomy" id="5127"/>
    <lineage>
        <taxon>Eukaryota</taxon>
        <taxon>Fungi</taxon>
        <taxon>Dikarya</taxon>
        <taxon>Ascomycota</taxon>
        <taxon>Pezizomycotina</taxon>
        <taxon>Sordariomycetes</taxon>
        <taxon>Hypocreomycetidae</taxon>
        <taxon>Hypocreales</taxon>
        <taxon>Nectriaceae</taxon>
        <taxon>Fusarium</taxon>
        <taxon>Fusarium fujikuroi species complex</taxon>
    </lineage>
</organism>
<feature type="compositionally biased region" description="Polar residues" evidence="2">
    <location>
        <begin position="594"/>
        <end position="603"/>
    </location>
</feature>
<keyword evidence="1" id="KW-0175">Coiled coil</keyword>
<evidence type="ECO:0000313" key="3">
    <source>
        <dbReference type="EMBL" id="VTT74613.1"/>
    </source>
</evidence>
<feature type="region of interest" description="Disordered" evidence="2">
    <location>
        <begin position="209"/>
        <end position="228"/>
    </location>
</feature>
<comment type="caution">
    <text evidence="3">The sequence shown here is derived from an EMBL/GenBank/DDBJ whole genome shotgun (WGS) entry which is preliminary data.</text>
</comment>
<feature type="region of interest" description="Disordered" evidence="2">
    <location>
        <begin position="1"/>
        <end position="24"/>
    </location>
</feature>
<accession>A0A9Q9RTI5</accession>
<sequence length="1071" mass="119317">MFASSCKAQHTHTHTHTHSLSHTHTMDSTKFDHSAVDVLNPAARRAHMNAFFMHLGVWDSDKVAKTREKCVEKYCEFLKEHGYTTINHEYFEYQVDSLVWHNLLKRKKVLTKANEWPWSEIVPKKYDQTAQASVVYRDWLRSIQVVKSEEDDGEANPLKNPETEDHELPNTLVDGLVIESVLLQTSQGILLEQHLFDANLARIEALKRDSPKEQSLDSADKGELPCDPNTAAANAITNRDNMDKWVPEIHAIFTQSLPDPQLLLETWVHREGSEHVYARKTVARDAWVQATIDAGLSRFEVSTAKERKNSICPSIETMDTRCFHKLTNNDLPVNPLSRIDAGRIMSNNDRKLGDMWSPRYVTNDSGLPHLWQTNTARLPSLHLPSSQLLTIDIAPPRTTMTTTTKCVDDRRERDDPLENSRNGTNLSQTEPASTSDSQSDRALASRLRAEEEHLWEDLDLKALIASVNKLNATANRLEAAFVDLKSNFSDLVQTIPNSNPAVGRRMGSMLPLDMPSTVFDAARCNEEPRAASQPELKSEPEPTEEMPAQSISKQESLDSENGISWKYEKHKSPLVALNSIPIVDSTQKRDDMETSTGTSNDSKTSTKHHLQQQLNNNLCPILLFTTLYLHEITMAIHKPDNSGKASRQGDLNRARPGHGHARPRQDPRPHQRNHRATEQATRQAAGDSSGQKSHNLTNTGSQAGGIGSASYIPHERPSGDNQESPHFGSGSSSQHQIECTSQRFRNTPLPLVAKSRQTQVSDKDGAVASQMDIKSMTGENTHHWYSHRPGDRMWGETCGGGVDDLIEDVKKRTGAASVQFTITANIDGRFEQIAANAIEKTWVDNKGDNDKGEPAGILRHGVKIESETKKPTKCAVCGNKAHKVATCFSRIGGKDGEQSGCPLCDTNQHHGGNCERIAALPLPEQVKFLIIERGSMPPFRGKEPWWKLFHTYCMSRHFARGIINAFPWSMEFTLSLARSRRIPPMQKGYDANPRYILPADPATSHVSAIYKKYWEPNNLELPPVFRRLPPRPAAAMETRSTTATGSAPGPLTGALSRSEPQSGNAGTGNGF</sequence>
<protein>
    <submittedName>
        <fullName evidence="3">Uncharacterized protein</fullName>
    </submittedName>
</protein>
<evidence type="ECO:0000256" key="2">
    <source>
        <dbReference type="SAM" id="MobiDB-lite"/>
    </source>
</evidence>
<feature type="compositionally biased region" description="Basic and acidic residues" evidence="2">
    <location>
        <begin position="406"/>
        <end position="418"/>
    </location>
</feature>
<feature type="compositionally biased region" description="Basic and acidic residues" evidence="2">
    <location>
        <begin position="209"/>
        <end position="224"/>
    </location>
</feature>
<feature type="compositionally biased region" description="Basic residues" evidence="2">
    <location>
        <begin position="9"/>
        <end position="21"/>
    </location>
</feature>
<feature type="region of interest" description="Disordered" evidence="2">
    <location>
        <begin position="1034"/>
        <end position="1071"/>
    </location>
</feature>
<dbReference type="EMBL" id="CABFJX010000374">
    <property type="protein sequence ID" value="VTT74613.1"/>
    <property type="molecule type" value="Genomic_DNA"/>
</dbReference>
<evidence type="ECO:0000256" key="1">
    <source>
        <dbReference type="SAM" id="Coils"/>
    </source>
</evidence>
<feature type="compositionally biased region" description="Polar residues" evidence="2">
    <location>
        <begin position="419"/>
        <end position="437"/>
    </location>
</feature>
<feature type="region of interest" description="Disordered" evidence="2">
    <location>
        <begin position="527"/>
        <end position="559"/>
    </location>
</feature>